<evidence type="ECO:0000256" key="4">
    <source>
        <dbReference type="ARBA" id="ARBA00023136"/>
    </source>
</evidence>
<name>A0A1G2RVA2_9BACT</name>
<feature type="transmembrane region" description="Helical" evidence="5">
    <location>
        <begin position="104"/>
        <end position="124"/>
    </location>
</feature>
<organism evidence="7 8">
    <name type="scientific">Candidatus Wildermuthbacteria bacterium RIFCSPLOWO2_02_FULL_47_9c</name>
    <dbReference type="NCBI Taxonomy" id="1802466"/>
    <lineage>
        <taxon>Bacteria</taxon>
        <taxon>Candidatus Wildermuthiibacteriota</taxon>
    </lineage>
</organism>
<feature type="domain" description="Sodium/calcium exchanger membrane region" evidence="6">
    <location>
        <begin position="6"/>
        <end position="145"/>
    </location>
</feature>
<reference evidence="7 8" key="1">
    <citation type="journal article" date="2016" name="Nat. Commun.">
        <title>Thousands of microbial genomes shed light on interconnected biogeochemical processes in an aquifer system.</title>
        <authorList>
            <person name="Anantharaman K."/>
            <person name="Brown C.T."/>
            <person name="Hug L.A."/>
            <person name="Sharon I."/>
            <person name="Castelle C.J."/>
            <person name="Probst A.J."/>
            <person name="Thomas B.C."/>
            <person name="Singh A."/>
            <person name="Wilkins M.J."/>
            <person name="Karaoz U."/>
            <person name="Brodie E.L."/>
            <person name="Williams K.H."/>
            <person name="Hubbard S.S."/>
            <person name="Banfield J.F."/>
        </authorList>
    </citation>
    <scope>NUCLEOTIDE SEQUENCE [LARGE SCALE GENOMIC DNA]</scope>
</reference>
<dbReference type="InterPro" id="IPR004837">
    <property type="entry name" value="NaCa_Exmemb"/>
</dbReference>
<dbReference type="GO" id="GO:0005262">
    <property type="term" value="F:calcium channel activity"/>
    <property type="evidence" value="ECO:0007669"/>
    <property type="project" value="TreeGrafter"/>
</dbReference>
<evidence type="ECO:0000256" key="2">
    <source>
        <dbReference type="ARBA" id="ARBA00022692"/>
    </source>
</evidence>
<feature type="transmembrane region" description="Helical" evidence="5">
    <location>
        <begin position="130"/>
        <end position="146"/>
    </location>
</feature>
<evidence type="ECO:0000256" key="1">
    <source>
        <dbReference type="ARBA" id="ARBA00004141"/>
    </source>
</evidence>
<dbReference type="GO" id="GO:0005886">
    <property type="term" value="C:plasma membrane"/>
    <property type="evidence" value="ECO:0007669"/>
    <property type="project" value="TreeGrafter"/>
</dbReference>
<protein>
    <recommendedName>
        <fullName evidence="6">Sodium/calcium exchanger membrane region domain-containing protein</fullName>
    </recommendedName>
</protein>
<evidence type="ECO:0000313" key="8">
    <source>
        <dbReference type="Proteomes" id="UP000178222"/>
    </source>
</evidence>
<dbReference type="Proteomes" id="UP000178222">
    <property type="component" value="Unassembled WGS sequence"/>
</dbReference>
<gene>
    <name evidence="7" type="ORF">A3J30_04310</name>
</gene>
<feature type="transmembrane region" description="Helical" evidence="5">
    <location>
        <begin position="272"/>
        <end position="289"/>
    </location>
</feature>
<dbReference type="EMBL" id="MHUL01000035">
    <property type="protein sequence ID" value="OHA76368.1"/>
    <property type="molecule type" value="Genomic_DNA"/>
</dbReference>
<dbReference type="PANTHER" id="PTHR10846:SF8">
    <property type="entry name" value="INNER MEMBRANE PROTEIN YRBG"/>
    <property type="match status" value="1"/>
</dbReference>
<feature type="transmembrane region" description="Helical" evidence="5">
    <location>
        <begin position="39"/>
        <end position="62"/>
    </location>
</feature>
<accession>A0A1G2RVA2</accession>
<keyword evidence="3 5" id="KW-1133">Transmembrane helix</keyword>
<feature type="transmembrane region" description="Helical" evidence="5">
    <location>
        <begin position="167"/>
        <end position="186"/>
    </location>
</feature>
<dbReference type="Pfam" id="PF01699">
    <property type="entry name" value="Na_Ca_ex"/>
    <property type="match status" value="2"/>
</dbReference>
<evidence type="ECO:0000256" key="5">
    <source>
        <dbReference type="SAM" id="Phobius"/>
    </source>
</evidence>
<dbReference type="GO" id="GO:0006874">
    <property type="term" value="P:intracellular calcium ion homeostasis"/>
    <property type="evidence" value="ECO:0007669"/>
    <property type="project" value="TreeGrafter"/>
</dbReference>
<dbReference type="InterPro" id="IPR004481">
    <property type="entry name" value="K/Na/Ca-exchanger"/>
</dbReference>
<feature type="transmembrane region" description="Helical" evidence="5">
    <location>
        <begin position="74"/>
        <end position="92"/>
    </location>
</feature>
<feature type="transmembrane region" description="Helical" evidence="5">
    <location>
        <begin position="206"/>
        <end position="227"/>
    </location>
</feature>
<dbReference type="Gene3D" id="1.20.1420.30">
    <property type="entry name" value="NCX, central ion-binding region"/>
    <property type="match status" value="1"/>
</dbReference>
<feature type="domain" description="Sodium/calcium exchanger membrane region" evidence="6">
    <location>
        <begin position="177"/>
        <end position="313"/>
    </location>
</feature>
<feature type="transmembrane region" description="Helical" evidence="5">
    <location>
        <begin position="6"/>
        <end position="27"/>
    </location>
</feature>
<comment type="subcellular location">
    <subcellularLocation>
        <location evidence="1">Membrane</location>
        <topology evidence="1">Multi-pass membrane protein</topology>
    </subcellularLocation>
</comment>
<dbReference type="GO" id="GO:0008273">
    <property type="term" value="F:calcium, potassium:sodium antiporter activity"/>
    <property type="evidence" value="ECO:0007669"/>
    <property type="project" value="TreeGrafter"/>
</dbReference>
<comment type="caution">
    <text evidence="7">The sequence shown here is derived from an EMBL/GenBank/DDBJ whole genome shotgun (WGS) entry which is preliminary data.</text>
</comment>
<keyword evidence="2 5" id="KW-0812">Transmembrane</keyword>
<dbReference type="InterPro" id="IPR044880">
    <property type="entry name" value="NCX_ion-bd_dom_sf"/>
</dbReference>
<dbReference type="AlphaFoldDB" id="A0A1G2RVA2"/>
<evidence type="ECO:0000259" key="6">
    <source>
        <dbReference type="Pfam" id="PF01699"/>
    </source>
</evidence>
<dbReference type="PANTHER" id="PTHR10846">
    <property type="entry name" value="SODIUM/POTASSIUM/CALCIUM EXCHANGER"/>
    <property type="match status" value="1"/>
</dbReference>
<keyword evidence="4 5" id="KW-0472">Membrane</keyword>
<sequence>MFWYSFILLLSIFLLYRSAKILVESTINIAQYLKWREFVVAFFVMAIGSSLPNLFVGISAALHNIPQLSLGDVIGNNVIDLTLVVALAALVGKELIVESRLVQTSAVFTVLIAIMPILLIWDGILGRGDGLALLIIFFVYSWWLFSKRKLFSQVTEPPQKQAPLQRFRGFLFGMGKIALGIFFIILSAEGIVRSISFFAQTFEIPVIVVGIFGVAFGNALPDLYFAFVSAKKGNTWTLIGSLMGAVFVLTTLVLGIVAIINPIEIESISPFVVARIFLVISALFFFIFLKTGHKITKKEGLFLLLLYILFLVAEILTEYIVS</sequence>
<proteinExistence type="predicted"/>
<feature type="transmembrane region" description="Helical" evidence="5">
    <location>
        <begin position="301"/>
        <end position="321"/>
    </location>
</feature>
<feature type="transmembrane region" description="Helical" evidence="5">
    <location>
        <begin position="239"/>
        <end position="260"/>
    </location>
</feature>
<evidence type="ECO:0000256" key="3">
    <source>
        <dbReference type="ARBA" id="ARBA00022989"/>
    </source>
</evidence>
<evidence type="ECO:0000313" key="7">
    <source>
        <dbReference type="EMBL" id="OHA76368.1"/>
    </source>
</evidence>